<reference evidence="1" key="1">
    <citation type="submission" date="2024-02" db="EMBL/GenBank/DDBJ databases">
        <title>Klebsiella phages.</title>
        <authorList>
            <person name="Li J."/>
            <person name="Feng Y."/>
            <person name="Zong Z."/>
        </authorList>
    </citation>
    <scope>NUCLEOTIDE SEQUENCE</scope>
</reference>
<name>A0AC61ZSY3_9CAUD</name>
<accession>A0AC61ZSY3</accession>
<evidence type="ECO:0000313" key="1">
    <source>
        <dbReference type="EMBL" id="WWT41062.1"/>
    </source>
</evidence>
<dbReference type="EMBL" id="PP357458">
    <property type="protein sequence ID" value="WWT41062.1"/>
    <property type="molecule type" value="Genomic_DNA"/>
</dbReference>
<sequence>MKVKVQYVGPGTESGFWKTEDLTLGKIYDAELDDGLVHLHDDVNYLITRAVKGLAVDPCQEYFVIVE</sequence>
<organism evidence="1">
    <name type="scientific">Klebsiella phage phi1_175008</name>
    <dbReference type="NCBI Taxonomy" id="3127744"/>
    <lineage>
        <taxon>Viruses</taxon>
        <taxon>Duplodnaviria</taxon>
        <taxon>Heunggongvirae</taxon>
        <taxon>Uroviricota</taxon>
        <taxon>Caudoviricetes</taxon>
        <taxon>Stephanstirmvirinae</taxon>
    </lineage>
</organism>
<proteinExistence type="predicted"/>
<protein>
    <submittedName>
        <fullName evidence="1">Uncharacterized protein</fullName>
    </submittedName>
</protein>